<dbReference type="PANTHER" id="PTHR40434">
    <property type="entry name" value="CUPIN_2 DOMAIN-CONTAINING PROTEIN"/>
    <property type="match status" value="1"/>
</dbReference>
<gene>
    <name evidence="1" type="ORF">FHL15_000559</name>
</gene>
<protein>
    <submittedName>
        <fullName evidence="1">Uncharacterized protein</fullName>
    </submittedName>
</protein>
<evidence type="ECO:0000313" key="1">
    <source>
        <dbReference type="EMBL" id="TRX98485.1"/>
    </source>
</evidence>
<dbReference type="OrthoDB" id="5270965at2759"/>
<dbReference type="PANTHER" id="PTHR40434:SF1">
    <property type="entry name" value="CUPIN TYPE-1 DOMAIN-CONTAINING PROTEIN"/>
    <property type="match status" value="1"/>
</dbReference>
<proteinExistence type="predicted"/>
<dbReference type="EMBL" id="VFLP01000002">
    <property type="protein sequence ID" value="TRX98485.1"/>
    <property type="molecule type" value="Genomic_DNA"/>
</dbReference>
<accession>A0A553IE50</accession>
<reference evidence="2" key="1">
    <citation type="submission" date="2019-06" db="EMBL/GenBank/DDBJ databases">
        <title>Draft genome sequence of the griseofulvin-producing fungus Xylaria cubensis strain G536.</title>
        <authorList>
            <person name="Mead M.E."/>
            <person name="Raja H.A."/>
            <person name="Steenwyk J.L."/>
            <person name="Knowles S.L."/>
            <person name="Oberlies N.H."/>
            <person name="Rokas A."/>
        </authorList>
    </citation>
    <scope>NUCLEOTIDE SEQUENCE [LARGE SCALE GENOMIC DNA]</scope>
    <source>
        <strain evidence="2">G536</strain>
    </source>
</reference>
<sequence length="226" mass="25048">MASPAKTRIDYENEVRSWGFSNVFTWTDAPHNGLTTHLIVDGQLTITFPKDASPSKTTYSVGDRVDVEARRLHEVWVGPQGCTMVIGESTKSRKCNYGAESNKQIELHNPDTPTTSSMLFELKLQLMTFQGEGLSHFAYMYVVVQSTWYRIDSTSSRSQRSQYSDVAQVPVQIAGYENVGITKIYGVRSTGHSIRRALGPTPHHLGGGGVVCCSRQLVIETNIDDS</sequence>
<name>A0A553IE50_9PEZI</name>
<dbReference type="AlphaFoldDB" id="A0A553IE50"/>
<dbReference type="Proteomes" id="UP000319160">
    <property type="component" value="Unassembled WGS sequence"/>
</dbReference>
<evidence type="ECO:0000313" key="2">
    <source>
        <dbReference type="Proteomes" id="UP000319160"/>
    </source>
</evidence>
<organism evidence="1 2">
    <name type="scientific">Xylaria flabelliformis</name>
    <dbReference type="NCBI Taxonomy" id="2512241"/>
    <lineage>
        <taxon>Eukaryota</taxon>
        <taxon>Fungi</taxon>
        <taxon>Dikarya</taxon>
        <taxon>Ascomycota</taxon>
        <taxon>Pezizomycotina</taxon>
        <taxon>Sordariomycetes</taxon>
        <taxon>Xylariomycetidae</taxon>
        <taxon>Xylariales</taxon>
        <taxon>Xylariaceae</taxon>
        <taxon>Xylaria</taxon>
    </lineage>
</organism>
<comment type="caution">
    <text evidence="1">The sequence shown here is derived from an EMBL/GenBank/DDBJ whole genome shotgun (WGS) entry which is preliminary data.</text>
</comment>
<keyword evidence="2" id="KW-1185">Reference proteome</keyword>